<feature type="non-terminal residue" evidence="2">
    <location>
        <position position="1"/>
    </location>
</feature>
<dbReference type="GO" id="GO:0016787">
    <property type="term" value="F:hydrolase activity"/>
    <property type="evidence" value="ECO:0007669"/>
    <property type="project" value="UniProtKB-KW"/>
</dbReference>
<evidence type="ECO:0000313" key="2">
    <source>
        <dbReference type="EMBL" id="NXT86247.1"/>
    </source>
</evidence>
<dbReference type="AlphaFoldDB" id="A0A7L3G1T0"/>
<dbReference type="EMBL" id="VZTU01054619">
    <property type="protein sequence ID" value="NXT86247.1"/>
    <property type="molecule type" value="Genomic_DNA"/>
</dbReference>
<feature type="region of interest" description="Disordered" evidence="1">
    <location>
        <begin position="1"/>
        <end position="21"/>
    </location>
</feature>
<organism evidence="2 3">
    <name type="scientific">Zapornia atra</name>
    <name type="common">Henderson crake</name>
    <dbReference type="NCBI Taxonomy" id="2585822"/>
    <lineage>
        <taxon>Eukaryota</taxon>
        <taxon>Metazoa</taxon>
        <taxon>Chordata</taxon>
        <taxon>Craniata</taxon>
        <taxon>Vertebrata</taxon>
        <taxon>Euteleostomi</taxon>
        <taxon>Archelosauria</taxon>
        <taxon>Archosauria</taxon>
        <taxon>Dinosauria</taxon>
        <taxon>Saurischia</taxon>
        <taxon>Theropoda</taxon>
        <taxon>Coelurosauria</taxon>
        <taxon>Aves</taxon>
        <taxon>Neognathae</taxon>
        <taxon>Neoaves</taxon>
        <taxon>Gruiformes</taxon>
        <taxon>Rallidae</taxon>
        <taxon>Zapornia</taxon>
    </lineage>
</organism>
<keyword evidence="2" id="KW-0378">Hydrolase</keyword>
<dbReference type="Proteomes" id="UP000557426">
    <property type="component" value="Unassembled WGS sequence"/>
</dbReference>
<name>A0A7L3G1T0_9GRUI</name>
<comment type="caution">
    <text evidence="2">The sequence shown here is derived from an EMBL/GenBank/DDBJ whole genome shotgun (WGS) entry which is preliminary data.</text>
</comment>
<proteinExistence type="predicted"/>
<gene>
    <name evidence="2" type="primary">Usp36_1</name>
    <name evidence="2" type="ORF">ZAPATR_R07985</name>
</gene>
<sequence>VLTWKGKASAVSQDANRGAAGAQNMTVIDKWDKEFDRGKVNKMKRLRQRGRFHPFPQMRGRHSLGWIMRLEKGASLSHR</sequence>
<evidence type="ECO:0000313" key="3">
    <source>
        <dbReference type="Proteomes" id="UP000557426"/>
    </source>
</evidence>
<feature type="non-terminal residue" evidence="2">
    <location>
        <position position="79"/>
    </location>
</feature>
<protein>
    <submittedName>
        <fullName evidence="2">UBP36 hydrolase</fullName>
    </submittedName>
</protein>
<accession>A0A7L3G1T0</accession>
<evidence type="ECO:0000256" key="1">
    <source>
        <dbReference type="SAM" id="MobiDB-lite"/>
    </source>
</evidence>
<reference evidence="2 3" key="1">
    <citation type="submission" date="2019-09" db="EMBL/GenBank/DDBJ databases">
        <title>Bird 10,000 Genomes (B10K) Project - Family phase.</title>
        <authorList>
            <person name="Zhang G."/>
        </authorList>
    </citation>
    <scope>NUCLEOTIDE SEQUENCE [LARGE SCALE GENOMIC DNA]</scope>
    <source>
        <strain evidence="2">B10K-DU-011-47</strain>
        <tissue evidence="2">Mixed tissue sample</tissue>
    </source>
</reference>
<keyword evidence="3" id="KW-1185">Reference proteome</keyword>